<dbReference type="Pfam" id="PF00534">
    <property type="entry name" value="Glycos_transf_1"/>
    <property type="match status" value="1"/>
</dbReference>
<evidence type="ECO:0000259" key="10">
    <source>
        <dbReference type="Pfam" id="PF00534"/>
    </source>
</evidence>
<keyword evidence="7 8" id="KW-0320">Glycogen biosynthesis</keyword>
<feature type="domain" description="Glycosyl transferase family 1" evidence="10">
    <location>
        <begin position="297"/>
        <end position="454"/>
    </location>
</feature>
<evidence type="ECO:0000256" key="3">
    <source>
        <dbReference type="ARBA" id="ARBA00004964"/>
    </source>
</evidence>
<keyword evidence="5 8" id="KW-0328">Glycosyltransferase</keyword>
<evidence type="ECO:0000313" key="13">
    <source>
        <dbReference type="Proteomes" id="UP000178885"/>
    </source>
</evidence>
<comment type="catalytic activity">
    <reaction evidence="1 8">
        <text>[(1-&gt;4)-alpha-D-glucosyl](n) + ADP-alpha-D-glucose = [(1-&gt;4)-alpha-D-glucosyl](n+1) + ADP + H(+)</text>
        <dbReference type="Rhea" id="RHEA:18189"/>
        <dbReference type="Rhea" id="RHEA-COMP:9584"/>
        <dbReference type="Rhea" id="RHEA-COMP:9587"/>
        <dbReference type="ChEBI" id="CHEBI:15378"/>
        <dbReference type="ChEBI" id="CHEBI:15444"/>
        <dbReference type="ChEBI" id="CHEBI:57498"/>
        <dbReference type="ChEBI" id="CHEBI:456216"/>
        <dbReference type="EC" id="2.4.1.21"/>
    </reaction>
</comment>
<evidence type="ECO:0000259" key="11">
    <source>
        <dbReference type="Pfam" id="PF08323"/>
    </source>
</evidence>
<dbReference type="PANTHER" id="PTHR45825:SF11">
    <property type="entry name" value="ALPHA AMYLASE DOMAIN-CONTAINING PROTEIN"/>
    <property type="match status" value="1"/>
</dbReference>
<protein>
    <recommendedName>
        <fullName evidence="8">Glycogen synthase</fullName>
        <ecNumber evidence="8">2.4.1.21</ecNumber>
    </recommendedName>
    <alternativeName>
        <fullName evidence="8">Starch [bacterial glycogen] synthase</fullName>
    </alternativeName>
</protein>
<dbReference type="InterPro" id="IPR013534">
    <property type="entry name" value="Starch_synth_cat_dom"/>
</dbReference>
<evidence type="ECO:0000256" key="4">
    <source>
        <dbReference type="ARBA" id="ARBA00010281"/>
    </source>
</evidence>
<organism evidence="12 13">
    <name type="scientific">Candidatus Muproteobacteria bacterium RBG_16_65_34</name>
    <dbReference type="NCBI Taxonomy" id="1817760"/>
    <lineage>
        <taxon>Bacteria</taxon>
        <taxon>Pseudomonadati</taxon>
        <taxon>Pseudomonadota</taxon>
        <taxon>Candidatus Muproteobacteria</taxon>
    </lineage>
</organism>
<comment type="caution">
    <text evidence="12">The sequence shown here is derived from an EMBL/GenBank/DDBJ whole genome shotgun (WGS) entry which is preliminary data.</text>
</comment>
<proteinExistence type="inferred from homology"/>
<comment type="function">
    <text evidence="2 8">Synthesizes alpha-1,4-glucan chains using ADP-glucose.</text>
</comment>
<dbReference type="EC" id="2.4.1.21" evidence="8"/>
<dbReference type="AlphaFoldDB" id="A0A1F6TLJ8"/>
<dbReference type="SUPFAM" id="SSF53756">
    <property type="entry name" value="UDP-Glycosyltransferase/glycogen phosphorylase"/>
    <property type="match status" value="1"/>
</dbReference>
<dbReference type="Proteomes" id="UP000178885">
    <property type="component" value="Unassembled WGS sequence"/>
</dbReference>
<gene>
    <name evidence="8" type="primary">glgA</name>
    <name evidence="12" type="ORF">A2151_01970</name>
</gene>
<reference evidence="12 13" key="1">
    <citation type="journal article" date="2016" name="Nat. Commun.">
        <title>Thousands of microbial genomes shed light on interconnected biogeochemical processes in an aquifer system.</title>
        <authorList>
            <person name="Anantharaman K."/>
            <person name="Brown C.T."/>
            <person name="Hug L.A."/>
            <person name="Sharon I."/>
            <person name="Castelle C.J."/>
            <person name="Probst A.J."/>
            <person name="Thomas B.C."/>
            <person name="Singh A."/>
            <person name="Wilkins M.J."/>
            <person name="Karaoz U."/>
            <person name="Brodie E.L."/>
            <person name="Williams K.H."/>
            <person name="Hubbard S.S."/>
            <person name="Banfield J.F."/>
        </authorList>
    </citation>
    <scope>NUCLEOTIDE SEQUENCE [LARGE SCALE GENOMIC DNA]</scope>
</reference>
<comment type="pathway">
    <text evidence="3 8">Glycan biosynthesis; glycogen biosynthesis.</text>
</comment>
<sequence length="505" mass="54997">MPKVLFVTSEAHPLMKTGGLGDVCGSLPAALKGLGVDARLLLPGYHDAIRRAGKLRAVAQITIPPLAQPVTLLETVLPGTRVPVWLVDFPPAYDRPGNPYLNGYGHPWHDNAARFALLARAAVAVALDKAGLDWRPDIVHAHDWQTGLAPALLAREPERPATLFTIHNFAYQGLFPRDTLAALGLPEAFWSHEALEFHGDLAFIKGGLVYADRITTVSPTYAREIQTPEFGHGLDGLLRHRAEKLLGILNGIDDNAWNPARDPHIAARYSAKNFRPKQKNKTALQKEFGLPADARIPLIGLVGRLAHQKGVDLLLEALPRLMKLSVQLVLLGTGEAGYEKAIRDAAAQYRGRLAARIDYDEATAHRVEAGADMFLMPSRFEPCGLNQLYSLRYGTVPIVRRVGGLADTVVNATPEALKAGRATGVSFAEARPETLVAAVRRALALHRDPKVWRRIAATGMGQDFSWRHSAAEYLKLYDELIHSGSPRAGGSDGRSAKGSRGKRAR</sequence>
<dbReference type="PANTHER" id="PTHR45825">
    <property type="entry name" value="GRANULE-BOUND STARCH SYNTHASE 1, CHLOROPLASTIC/AMYLOPLASTIC"/>
    <property type="match status" value="1"/>
</dbReference>
<dbReference type="HAMAP" id="MF_00484">
    <property type="entry name" value="Glycogen_synth"/>
    <property type="match status" value="1"/>
</dbReference>
<evidence type="ECO:0000256" key="9">
    <source>
        <dbReference type="SAM" id="MobiDB-lite"/>
    </source>
</evidence>
<dbReference type="NCBIfam" id="NF001899">
    <property type="entry name" value="PRK00654.1-2"/>
    <property type="match status" value="1"/>
</dbReference>
<evidence type="ECO:0000256" key="6">
    <source>
        <dbReference type="ARBA" id="ARBA00022679"/>
    </source>
</evidence>
<feature type="region of interest" description="Disordered" evidence="9">
    <location>
        <begin position="485"/>
        <end position="505"/>
    </location>
</feature>
<comment type="similarity">
    <text evidence="4 8">Belongs to the glycosyltransferase 1 family. Bacterial/plant glycogen synthase subfamily.</text>
</comment>
<dbReference type="STRING" id="1817760.A2151_01970"/>
<evidence type="ECO:0000256" key="7">
    <source>
        <dbReference type="ARBA" id="ARBA00023056"/>
    </source>
</evidence>
<dbReference type="Pfam" id="PF08323">
    <property type="entry name" value="Glyco_transf_5"/>
    <property type="match status" value="1"/>
</dbReference>
<evidence type="ECO:0000256" key="2">
    <source>
        <dbReference type="ARBA" id="ARBA00002764"/>
    </source>
</evidence>
<evidence type="ECO:0000313" key="12">
    <source>
        <dbReference type="EMBL" id="OGI46003.1"/>
    </source>
</evidence>
<dbReference type="NCBIfam" id="TIGR02095">
    <property type="entry name" value="glgA"/>
    <property type="match status" value="1"/>
</dbReference>
<dbReference type="EMBL" id="MFSU01000090">
    <property type="protein sequence ID" value="OGI46003.1"/>
    <property type="molecule type" value="Genomic_DNA"/>
</dbReference>
<accession>A0A1F6TLJ8</accession>
<keyword evidence="6 8" id="KW-0808">Transferase</keyword>
<dbReference type="UniPathway" id="UPA00164"/>
<dbReference type="Gene3D" id="3.40.50.2000">
    <property type="entry name" value="Glycogen Phosphorylase B"/>
    <property type="match status" value="2"/>
</dbReference>
<evidence type="ECO:0000256" key="8">
    <source>
        <dbReference type="HAMAP-Rule" id="MF_00484"/>
    </source>
</evidence>
<dbReference type="InterPro" id="IPR001296">
    <property type="entry name" value="Glyco_trans_1"/>
</dbReference>
<dbReference type="CDD" id="cd03791">
    <property type="entry name" value="GT5_Glycogen_synthase_DULL1-like"/>
    <property type="match status" value="1"/>
</dbReference>
<dbReference type="GO" id="GO:0005978">
    <property type="term" value="P:glycogen biosynthetic process"/>
    <property type="evidence" value="ECO:0007669"/>
    <property type="project" value="UniProtKB-UniRule"/>
</dbReference>
<feature type="binding site" evidence="8">
    <location>
        <position position="16"/>
    </location>
    <ligand>
        <name>ADP-alpha-D-glucose</name>
        <dbReference type="ChEBI" id="CHEBI:57498"/>
    </ligand>
</feature>
<name>A0A1F6TLJ8_9PROT</name>
<evidence type="ECO:0000256" key="1">
    <source>
        <dbReference type="ARBA" id="ARBA00001478"/>
    </source>
</evidence>
<feature type="domain" description="Starch synthase catalytic" evidence="11">
    <location>
        <begin position="3"/>
        <end position="240"/>
    </location>
</feature>
<dbReference type="InterPro" id="IPR011835">
    <property type="entry name" value="GS/SS"/>
</dbReference>
<dbReference type="GO" id="GO:0009011">
    <property type="term" value="F:alpha-1,4-glucan glucosyltransferase (ADP-glucose donor) activity"/>
    <property type="evidence" value="ECO:0007669"/>
    <property type="project" value="UniProtKB-UniRule"/>
</dbReference>
<dbReference type="GO" id="GO:0004373">
    <property type="term" value="F:alpha-1,4-glucan glucosyltransferase (UDP-glucose donor) activity"/>
    <property type="evidence" value="ECO:0007669"/>
    <property type="project" value="InterPro"/>
</dbReference>
<evidence type="ECO:0000256" key="5">
    <source>
        <dbReference type="ARBA" id="ARBA00022676"/>
    </source>
</evidence>